<dbReference type="GO" id="GO:0005886">
    <property type="term" value="C:plasma membrane"/>
    <property type="evidence" value="ECO:0007669"/>
    <property type="project" value="UniProtKB-SubCell"/>
</dbReference>
<keyword evidence="6 7" id="KW-0472">Membrane</keyword>
<evidence type="ECO:0000256" key="7">
    <source>
        <dbReference type="SAM" id="Phobius"/>
    </source>
</evidence>
<keyword evidence="3" id="KW-1003">Cell membrane</keyword>
<organism evidence="9 10">
    <name type="scientific">Flexivirga oryzae</name>
    <dbReference type="NCBI Taxonomy" id="1794944"/>
    <lineage>
        <taxon>Bacteria</taxon>
        <taxon>Bacillati</taxon>
        <taxon>Actinomycetota</taxon>
        <taxon>Actinomycetes</taxon>
        <taxon>Micrococcales</taxon>
        <taxon>Dermacoccaceae</taxon>
        <taxon>Flexivirga</taxon>
    </lineage>
</organism>
<evidence type="ECO:0000313" key="9">
    <source>
        <dbReference type="EMBL" id="MBB2891351.1"/>
    </source>
</evidence>
<keyword evidence="4 7" id="KW-0812">Transmembrane</keyword>
<reference evidence="9 10" key="1">
    <citation type="submission" date="2020-08" db="EMBL/GenBank/DDBJ databases">
        <title>Sequencing the genomes of 1000 actinobacteria strains.</title>
        <authorList>
            <person name="Klenk H.-P."/>
        </authorList>
    </citation>
    <scope>NUCLEOTIDE SEQUENCE [LARGE SCALE GENOMIC DNA]</scope>
    <source>
        <strain evidence="9 10">DSM 105369</strain>
    </source>
</reference>
<feature type="transmembrane region" description="Helical" evidence="7">
    <location>
        <begin position="20"/>
        <end position="36"/>
    </location>
</feature>
<dbReference type="EMBL" id="JACHVQ010000001">
    <property type="protein sequence ID" value="MBB2891351.1"/>
    <property type="molecule type" value="Genomic_DNA"/>
</dbReference>
<feature type="domain" description="MgtC/SapB/SrpB/YhiD N-terminal" evidence="8">
    <location>
        <begin position="20"/>
        <end position="148"/>
    </location>
</feature>
<evidence type="ECO:0000256" key="1">
    <source>
        <dbReference type="ARBA" id="ARBA00004651"/>
    </source>
</evidence>
<evidence type="ECO:0000256" key="2">
    <source>
        <dbReference type="ARBA" id="ARBA00009298"/>
    </source>
</evidence>
<evidence type="ECO:0000256" key="3">
    <source>
        <dbReference type="ARBA" id="ARBA00022475"/>
    </source>
</evidence>
<dbReference type="InterPro" id="IPR049177">
    <property type="entry name" value="MgtC_SapB_SrpB_YhiD_N"/>
</dbReference>
<evidence type="ECO:0000259" key="8">
    <source>
        <dbReference type="Pfam" id="PF02308"/>
    </source>
</evidence>
<protein>
    <submittedName>
        <fullName evidence="9">Putative Mg2+ transporter-C (MgtC) family protein</fullName>
    </submittedName>
</protein>
<sequence length="244" mass="26150">MMHAMLGTTHGQGWLQVEELLLAFVLSAVVGLERQIRGKAAGMRTQTIVGTASALILLVSKYGFSDVLGDHVVLDPSRVAAQIVSGIGFLGAGLIITRRSTVRGLTTAASVWETAAIGMAAGAGLPLLAVLVTVLHFVVVLGFTPLSRWLDDRGHGERRFLITYADGRGILREVLAACTSRRWVVGSLSVERGRKPIGEEEDWEDTAVVAVWITLSGRGLDEAVPVLGEIEGVIRIDREESDDD</sequence>
<comment type="similarity">
    <text evidence="2">Belongs to the MgtC/SapB family.</text>
</comment>
<comment type="caution">
    <text evidence="9">The sequence shown here is derived from an EMBL/GenBank/DDBJ whole genome shotgun (WGS) entry which is preliminary data.</text>
</comment>
<dbReference type="PRINTS" id="PR01837">
    <property type="entry name" value="MGTCSAPBPROT"/>
</dbReference>
<keyword evidence="5 7" id="KW-1133">Transmembrane helix</keyword>
<comment type="subcellular location">
    <subcellularLocation>
        <location evidence="1">Cell membrane</location>
        <topology evidence="1">Multi-pass membrane protein</topology>
    </subcellularLocation>
</comment>
<evidence type="ECO:0000256" key="6">
    <source>
        <dbReference type="ARBA" id="ARBA00023136"/>
    </source>
</evidence>
<feature type="transmembrane region" description="Helical" evidence="7">
    <location>
        <begin position="127"/>
        <end position="150"/>
    </location>
</feature>
<dbReference type="PANTHER" id="PTHR33778:SF1">
    <property type="entry name" value="MAGNESIUM TRANSPORTER YHID-RELATED"/>
    <property type="match status" value="1"/>
</dbReference>
<feature type="transmembrane region" description="Helical" evidence="7">
    <location>
        <begin position="79"/>
        <end position="97"/>
    </location>
</feature>
<evidence type="ECO:0000256" key="5">
    <source>
        <dbReference type="ARBA" id="ARBA00022989"/>
    </source>
</evidence>
<dbReference type="InterPro" id="IPR003416">
    <property type="entry name" value="MgtC/SapB/SrpB/YhiD_fam"/>
</dbReference>
<accession>A0A839N9E0</accession>
<dbReference type="AlphaFoldDB" id="A0A839N9E0"/>
<dbReference type="Proteomes" id="UP000559182">
    <property type="component" value="Unassembled WGS sequence"/>
</dbReference>
<keyword evidence="10" id="KW-1185">Reference proteome</keyword>
<evidence type="ECO:0000256" key="4">
    <source>
        <dbReference type="ARBA" id="ARBA00022692"/>
    </source>
</evidence>
<proteinExistence type="inferred from homology"/>
<gene>
    <name evidence="9" type="ORF">FHU39_001335</name>
</gene>
<evidence type="ECO:0000313" key="10">
    <source>
        <dbReference type="Proteomes" id="UP000559182"/>
    </source>
</evidence>
<dbReference type="PANTHER" id="PTHR33778">
    <property type="entry name" value="PROTEIN MGTC"/>
    <property type="match status" value="1"/>
</dbReference>
<feature type="transmembrane region" description="Helical" evidence="7">
    <location>
        <begin position="48"/>
        <end position="64"/>
    </location>
</feature>
<dbReference type="Pfam" id="PF02308">
    <property type="entry name" value="MgtC"/>
    <property type="match status" value="1"/>
</dbReference>
<name>A0A839N9E0_9MICO</name>